<dbReference type="AlphaFoldDB" id="A0AA40B2V4"/>
<gene>
    <name evidence="2" type="ORF">B0T21DRAFT_293268</name>
</gene>
<evidence type="ECO:0000313" key="2">
    <source>
        <dbReference type="EMBL" id="KAK0726673.1"/>
    </source>
</evidence>
<organism evidence="2 3">
    <name type="scientific">Apiosordaria backusii</name>
    <dbReference type="NCBI Taxonomy" id="314023"/>
    <lineage>
        <taxon>Eukaryota</taxon>
        <taxon>Fungi</taxon>
        <taxon>Dikarya</taxon>
        <taxon>Ascomycota</taxon>
        <taxon>Pezizomycotina</taxon>
        <taxon>Sordariomycetes</taxon>
        <taxon>Sordariomycetidae</taxon>
        <taxon>Sordariales</taxon>
        <taxon>Lasiosphaeriaceae</taxon>
        <taxon>Apiosordaria</taxon>
    </lineage>
</organism>
<evidence type="ECO:0000313" key="3">
    <source>
        <dbReference type="Proteomes" id="UP001172159"/>
    </source>
</evidence>
<comment type="caution">
    <text evidence="2">The sequence shown here is derived from an EMBL/GenBank/DDBJ whole genome shotgun (WGS) entry which is preliminary data.</text>
</comment>
<dbReference type="Proteomes" id="UP001172159">
    <property type="component" value="Unassembled WGS sequence"/>
</dbReference>
<dbReference type="EMBL" id="JAUKTV010000010">
    <property type="protein sequence ID" value="KAK0726673.1"/>
    <property type="molecule type" value="Genomic_DNA"/>
</dbReference>
<dbReference type="PANTHER" id="PTHR40462">
    <property type="entry name" value="CHROMOSOME 1, WHOLE GENOME SHOTGUN SEQUENCE"/>
    <property type="match status" value="1"/>
</dbReference>
<keyword evidence="3" id="KW-1185">Reference proteome</keyword>
<feature type="compositionally biased region" description="Low complexity" evidence="1">
    <location>
        <begin position="43"/>
        <end position="96"/>
    </location>
</feature>
<reference evidence="2" key="1">
    <citation type="submission" date="2023-06" db="EMBL/GenBank/DDBJ databases">
        <title>Genome-scale phylogeny and comparative genomics of the fungal order Sordariales.</title>
        <authorList>
            <consortium name="Lawrence Berkeley National Laboratory"/>
            <person name="Hensen N."/>
            <person name="Bonometti L."/>
            <person name="Westerberg I."/>
            <person name="Brannstrom I.O."/>
            <person name="Guillou S."/>
            <person name="Cros-Aarteil S."/>
            <person name="Calhoun S."/>
            <person name="Haridas S."/>
            <person name="Kuo A."/>
            <person name="Mondo S."/>
            <person name="Pangilinan J."/>
            <person name="Riley R."/>
            <person name="Labutti K."/>
            <person name="Andreopoulos B."/>
            <person name="Lipzen A."/>
            <person name="Chen C."/>
            <person name="Yanf M."/>
            <person name="Daum C."/>
            <person name="Ng V."/>
            <person name="Clum A."/>
            <person name="Steindorff A."/>
            <person name="Ohm R."/>
            <person name="Martin F."/>
            <person name="Silar P."/>
            <person name="Natvig D."/>
            <person name="Lalanne C."/>
            <person name="Gautier V."/>
            <person name="Ament-Velasquez S.L."/>
            <person name="Kruys A."/>
            <person name="Hutchinson M.I."/>
            <person name="Powell A.J."/>
            <person name="Barry K."/>
            <person name="Miller A.N."/>
            <person name="Grigoriev I.V."/>
            <person name="Debuchy R."/>
            <person name="Gladieux P."/>
            <person name="Thoren M.H."/>
            <person name="Johannesson H."/>
        </authorList>
    </citation>
    <scope>NUCLEOTIDE SEQUENCE</scope>
    <source>
        <strain evidence="2">CBS 540.89</strain>
    </source>
</reference>
<proteinExistence type="predicted"/>
<feature type="region of interest" description="Disordered" evidence="1">
    <location>
        <begin position="1"/>
        <end position="117"/>
    </location>
</feature>
<sequence length="192" mass="20137">MDFLNKVAGEALKTQQPVQEHQQQHQQQQQTQTSGGLLGSIVSAAAQSTQPATTTTQQQPQQTQTSGASGLLGSLVSAAGQSTTAQQQPQQQQSGADALLNKLHGVVGGGPESEKKEDSLDKAIDLVQEHVFKAGAQANESAAEQAKDKFIADSIRDGYQKATGKDFPIAAKKEEENKITSGLGGLAGKLFK</sequence>
<dbReference type="PANTHER" id="PTHR40462:SF1">
    <property type="entry name" value="EXPRESSED PROTEIN"/>
    <property type="match status" value="1"/>
</dbReference>
<feature type="compositionally biased region" description="Low complexity" evidence="1">
    <location>
        <begin position="14"/>
        <end position="33"/>
    </location>
</feature>
<name>A0AA40B2V4_9PEZI</name>
<protein>
    <submittedName>
        <fullName evidence="2">Uncharacterized protein</fullName>
    </submittedName>
</protein>
<accession>A0AA40B2V4</accession>
<evidence type="ECO:0000256" key="1">
    <source>
        <dbReference type="SAM" id="MobiDB-lite"/>
    </source>
</evidence>